<feature type="transmembrane region" description="Helical" evidence="12">
    <location>
        <begin position="74"/>
        <end position="92"/>
    </location>
</feature>
<dbReference type="GO" id="GO:0009252">
    <property type="term" value="P:peptidoglycan biosynthetic process"/>
    <property type="evidence" value="ECO:0007669"/>
    <property type="project" value="UniProtKB-UniRule"/>
</dbReference>
<evidence type="ECO:0000256" key="14">
    <source>
        <dbReference type="PIRSR" id="PIRSR600715-1"/>
    </source>
</evidence>
<accession>A0A4Q1CCH4</accession>
<comment type="similarity">
    <text evidence="2 12">Belongs to the glycosyltransferase 4 family. MraY subfamily.</text>
</comment>
<evidence type="ECO:0000256" key="13">
    <source>
        <dbReference type="NCBIfam" id="TIGR00445"/>
    </source>
</evidence>
<keyword evidence="4 12" id="KW-0808">Transferase</keyword>
<evidence type="ECO:0000256" key="12">
    <source>
        <dbReference type="HAMAP-Rule" id="MF_00038"/>
    </source>
</evidence>
<feature type="transmembrane region" description="Helical" evidence="12">
    <location>
        <begin position="268"/>
        <end position="289"/>
    </location>
</feature>
<protein>
    <recommendedName>
        <fullName evidence="12 13">Phospho-N-acetylmuramoyl-pentapeptide-transferase</fullName>
        <ecNumber evidence="12 13">2.7.8.13</ecNumber>
    </recommendedName>
    <alternativeName>
        <fullName evidence="12">UDP-MurNAc-pentapeptide phosphotransferase</fullName>
    </alternativeName>
</protein>
<dbReference type="GO" id="GO:0008963">
    <property type="term" value="F:phospho-N-acetylmuramoyl-pentapeptide-transferase activity"/>
    <property type="evidence" value="ECO:0007669"/>
    <property type="project" value="UniProtKB-UniRule"/>
</dbReference>
<keyword evidence="3 12" id="KW-0132">Cell division</keyword>
<comment type="caution">
    <text evidence="15">The sequence shown here is derived from an EMBL/GenBank/DDBJ whole genome shotgun (WGS) entry which is preliminary data.</text>
</comment>
<dbReference type="GO" id="GO:0005886">
    <property type="term" value="C:plasma membrane"/>
    <property type="evidence" value="ECO:0007669"/>
    <property type="project" value="UniProtKB-SubCell"/>
</dbReference>
<keyword evidence="12 14" id="KW-0460">Magnesium</keyword>
<dbReference type="GO" id="GO:0046872">
    <property type="term" value="F:metal ion binding"/>
    <property type="evidence" value="ECO:0007669"/>
    <property type="project" value="UniProtKB-KW"/>
</dbReference>
<dbReference type="NCBIfam" id="TIGR00445">
    <property type="entry name" value="mraY"/>
    <property type="match status" value="1"/>
</dbReference>
<evidence type="ECO:0000256" key="11">
    <source>
        <dbReference type="ARBA" id="ARBA00023316"/>
    </source>
</evidence>
<dbReference type="EC" id="2.7.8.13" evidence="12 13"/>
<evidence type="ECO:0000256" key="10">
    <source>
        <dbReference type="ARBA" id="ARBA00023306"/>
    </source>
</evidence>
<dbReference type="Proteomes" id="UP000290218">
    <property type="component" value="Unassembled WGS sequence"/>
</dbReference>
<keyword evidence="7 12" id="KW-0573">Peptidoglycan synthesis</keyword>
<dbReference type="GO" id="GO:0008360">
    <property type="term" value="P:regulation of cell shape"/>
    <property type="evidence" value="ECO:0007669"/>
    <property type="project" value="UniProtKB-KW"/>
</dbReference>
<dbReference type="InterPro" id="IPR018480">
    <property type="entry name" value="PNAcMuramoyl-5peptid_Trfase_CS"/>
</dbReference>
<keyword evidence="9 12" id="KW-0472">Membrane</keyword>
<feature type="binding site" evidence="14">
    <location>
        <position position="272"/>
    </location>
    <ligand>
        <name>Mg(2+)</name>
        <dbReference type="ChEBI" id="CHEBI:18420"/>
    </ligand>
</feature>
<feature type="transmembrane region" description="Helical" evidence="12">
    <location>
        <begin position="172"/>
        <end position="192"/>
    </location>
</feature>
<feature type="transmembrane region" description="Helical" evidence="12">
    <location>
        <begin position="136"/>
        <end position="152"/>
    </location>
</feature>
<comment type="pathway">
    <text evidence="12">Cell wall biogenesis; peptidoglycan biosynthesis.</text>
</comment>
<dbReference type="GO" id="GO:0051992">
    <property type="term" value="F:UDP-N-acetylmuramoyl-L-alanyl-D-glutamyl-meso-2,6-diaminopimelyl-D-alanyl-D-alanine:undecaprenyl-phosphate transferase activity"/>
    <property type="evidence" value="ECO:0007669"/>
    <property type="project" value="RHEA"/>
</dbReference>
<dbReference type="Pfam" id="PF10555">
    <property type="entry name" value="MraY_sig1"/>
    <property type="match status" value="1"/>
</dbReference>
<dbReference type="PANTHER" id="PTHR22926">
    <property type="entry name" value="PHOSPHO-N-ACETYLMURAMOYL-PENTAPEPTIDE-TRANSFERASE"/>
    <property type="match status" value="1"/>
</dbReference>
<dbReference type="GO" id="GO:0071555">
    <property type="term" value="P:cell wall organization"/>
    <property type="evidence" value="ECO:0007669"/>
    <property type="project" value="UniProtKB-KW"/>
</dbReference>
<evidence type="ECO:0000256" key="2">
    <source>
        <dbReference type="ARBA" id="ARBA00005583"/>
    </source>
</evidence>
<evidence type="ECO:0000256" key="9">
    <source>
        <dbReference type="ARBA" id="ARBA00023136"/>
    </source>
</evidence>
<dbReference type="RefSeq" id="WP_129048200.1">
    <property type="nucleotide sequence ID" value="NZ_SDHX01000001.1"/>
</dbReference>
<feature type="transmembrane region" description="Helical" evidence="12">
    <location>
        <begin position="244"/>
        <end position="261"/>
    </location>
</feature>
<dbReference type="PROSITE" id="PS01347">
    <property type="entry name" value="MRAY_1"/>
    <property type="match status" value="1"/>
</dbReference>
<evidence type="ECO:0000256" key="3">
    <source>
        <dbReference type="ARBA" id="ARBA00022618"/>
    </source>
</evidence>
<comment type="function">
    <text evidence="12">Catalyzes the initial step of the lipid cycle reactions in the biosynthesis of the cell wall peptidoglycan: transfers peptidoglycan precursor phospho-MurNAc-pentapeptide from UDP-MurNAc-pentapeptide onto the lipid carrier undecaprenyl phosphate, yielding undecaprenyl-pyrophosphoryl-MurNAc-pentapeptide, known as lipid I.</text>
</comment>
<keyword evidence="10 12" id="KW-0131">Cell cycle</keyword>
<evidence type="ECO:0000313" key="15">
    <source>
        <dbReference type="EMBL" id="RXK56835.1"/>
    </source>
</evidence>
<dbReference type="CDD" id="cd06852">
    <property type="entry name" value="GT_MraY"/>
    <property type="match status" value="1"/>
</dbReference>
<evidence type="ECO:0000313" key="16">
    <source>
        <dbReference type="Proteomes" id="UP000290218"/>
    </source>
</evidence>
<organism evidence="15 16">
    <name type="scientific">Oleiharenicola lentus</name>
    <dbReference type="NCBI Taxonomy" id="2508720"/>
    <lineage>
        <taxon>Bacteria</taxon>
        <taxon>Pseudomonadati</taxon>
        <taxon>Verrucomicrobiota</taxon>
        <taxon>Opitutia</taxon>
        <taxon>Opitutales</taxon>
        <taxon>Opitutaceae</taxon>
        <taxon>Oleiharenicola</taxon>
    </lineage>
</organism>
<dbReference type="PROSITE" id="PS01348">
    <property type="entry name" value="MRAY_2"/>
    <property type="match status" value="1"/>
</dbReference>
<comment type="cofactor">
    <cofactor evidence="12 14">
        <name>Mg(2+)</name>
        <dbReference type="ChEBI" id="CHEBI:18420"/>
    </cofactor>
</comment>
<keyword evidence="5 12" id="KW-0812">Transmembrane</keyword>
<dbReference type="PANTHER" id="PTHR22926:SF5">
    <property type="entry name" value="PHOSPHO-N-ACETYLMURAMOYL-PENTAPEPTIDE-TRANSFERASE HOMOLOG"/>
    <property type="match status" value="1"/>
</dbReference>
<comment type="subcellular location">
    <subcellularLocation>
        <location evidence="12">Cell membrane</location>
        <topology evidence="12">Multi-pass membrane protein</topology>
    </subcellularLocation>
    <subcellularLocation>
        <location evidence="1">Membrane</location>
        <topology evidence="1">Multi-pass membrane protein</topology>
    </subcellularLocation>
</comment>
<dbReference type="InterPro" id="IPR003524">
    <property type="entry name" value="PNAcMuramoyl-5peptid_Trfase"/>
</dbReference>
<feature type="binding site" evidence="14">
    <location>
        <position position="197"/>
    </location>
    <ligand>
        <name>Mg(2+)</name>
        <dbReference type="ChEBI" id="CHEBI:18420"/>
    </ligand>
</feature>
<dbReference type="GO" id="GO:0051301">
    <property type="term" value="P:cell division"/>
    <property type="evidence" value="ECO:0007669"/>
    <property type="project" value="UniProtKB-KW"/>
</dbReference>
<evidence type="ECO:0000256" key="7">
    <source>
        <dbReference type="ARBA" id="ARBA00022984"/>
    </source>
</evidence>
<keyword evidence="8 12" id="KW-1133">Transmembrane helix</keyword>
<feature type="transmembrane region" description="Helical" evidence="12">
    <location>
        <begin position="98"/>
        <end position="115"/>
    </location>
</feature>
<feature type="transmembrane region" description="Helical" evidence="12">
    <location>
        <begin position="349"/>
        <end position="368"/>
    </location>
</feature>
<feature type="transmembrane region" description="Helical" evidence="12">
    <location>
        <begin position="204"/>
        <end position="224"/>
    </location>
</feature>
<evidence type="ECO:0000256" key="4">
    <source>
        <dbReference type="ARBA" id="ARBA00022679"/>
    </source>
</evidence>
<dbReference type="Pfam" id="PF00953">
    <property type="entry name" value="Glycos_transf_4"/>
    <property type="match status" value="1"/>
</dbReference>
<dbReference type="OrthoDB" id="9805475at2"/>
<dbReference type="AlphaFoldDB" id="A0A4Q1CCH4"/>
<keyword evidence="12" id="KW-1003">Cell membrane</keyword>
<evidence type="ECO:0000256" key="1">
    <source>
        <dbReference type="ARBA" id="ARBA00004141"/>
    </source>
</evidence>
<evidence type="ECO:0000256" key="6">
    <source>
        <dbReference type="ARBA" id="ARBA00022960"/>
    </source>
</evidence>
<feature type="transmembrane region" description="Helical" evidence="12">
    <location>
        <begin position="20"/>
        <end position="44"/>
    </location>
</feature>
<keyword evidence="12 14" id="KW-0479">Metal-binding</keyword>
<dbReference type="HAMAP" id="MF_00038">
    <property type="entry name" value="MraY"/>
    <property type="match status" value="1"/>
</dbReference>
<gene>
    <name evidence="12 15" type="primary">mraY</name>
    <name evidence="15" type="ORF">ESB00_13490</name>
</gene>
<keyword evidence="16" id="KW-1185">Reference proteome</keyword>
<evidence type="ECO:0000256" key="8">
    <source>
        <dbReference type="ARBA" id="ARBA00022989"/>
    </source>
</evidence>
<keyword evidence="6 12" id="KW-0133">Cell shape</keyword>
<dbReference type="InterPro" id="IPR000715">
    <property type="entry name" value="Glycosyl_transferase_4"/>
</dbReference>
<proteinExistence type="inferred from homology"/>
<reference evidence="15 16" key="1">
    <citation type="submission" date="2019-01" db="EMBL/GenBank/DDBJ databases">
        <title>Lacunisphaera sp. strain TWA-58.</title>
        <authorList>
            <person name="Chen W.-M."/>
        </authorList>
    </citation>
    <scope>NUCLEOTIDE SEQUENCE [LARGE SCALE GENOMIC DNA]</scope>
    <source>
        <strain evidence="15 16">TWA-58</strain>
    </source>
</reference>
<name>A0A4Q1CCH4_9BACT</name>
<dbReference type="UniPathway" id="UPA00219"/>
<sequence length="371" mass="41333">MLSYLSQYDHVFGPFRLLQYITVRSVGAAITALLIGFVIGPWLIRRFRELKFGHGYIDERTGALGATYFDKKHTPTMGGLIIFLSVFFSTVLWAVPNVWTVVALFVYTALTVPGWRDDYLKVVHKNKDGIRSWEKIAWQTAATVIALGILLWHPQSSAKIRELWVPFLKTAIIPHMHWSLLLVLIYLWIVGFSNAINLTDGLDGLATGCTITVALVFGIMAYAAGNSVISEYLLISYVPGTGELTIVCSALIGACMAFLWYNSHPAEVFMGDTGSLALGGLIGVMAFMIHQPFTLVIVGGVFVMEALSVIFQVGWFKYTRRRTGTGQRLFLMAPIHHHFQKKGWPETKVVLRFWVLSLGFALAGLATLKLR</sequence>
<evidence type="ECO:0000256" key="5">
    <source>
        <dbReference type="ARBA" id="ARBA00022692"/>
    </source>
</evidence>
<keyword evidence="11 12" id="KW-0961">Cell wall biogenesis/degradation</keyword>
<feature type="transmembrane region" description="Helical" evidence="12">
    <location>
        <begin position="295"/>
        <end position="318"/>
    </location>
</feature>
<comment type="catalytic activity">
    <reaction evidence="12">
        <text>UDP-N-acetyl-alpha-D-muramoyl-L-alanyl-gamma-D-glutamyl-meso-2,6-diaminopimeloyl-D-alanyl-D-alanine + di-trans,octa-cis-undecaprenyl phosphate = di-trans,octa-cis-undecaprenyl diphospho-N-acetyl-alpha-D-muramoyl-L-alanyl-D-glutamyl-meso-2,6-diaminopimeloyl-D-alanyl-D-alanine + UMP</text>
        <dbReference type="Rhea" id="RHEA:28386"/>
        <dbReference type="ChEBI" id="CHEBI:57865"/>
        <dbReference type="ChEBI" id="CHEBI:60392"/>
        <dbReference type="ChEBI" id="CHEBI:61386"/>
        <dbReference type="ChEBI" id="CHEBI:61387"/>
        <dbReference type="EC" id="2.7.8.13"/>
    </reaction>
</comment>
<dbReference type="EMBL" id="SDHX01000001">
    <property type="protein sequence ID" value="RXK56835.1"/>
    <property type="molecule type" value="Genomic_DNA"/>
</dbReference>